<dbReference type="OrthoDB" id="1795652at2"/>
<dbReference type="RefSeq" id="WP_007779106.1">
    <property type="nucleotide sequence ID" value="NZ_CM001441.1"/>
</dbReference>
<evidence type="ECO:0000259" key="1">
    <source>
        <dbReference type="Pfam" id="PF12654"/>
    </source>
</evidence>
<dbReference type="EMBL" id="CM001441">
    <property type="protein sequence ID" value="EHQ87742.1"/>
    <property type="molecule type" value="Genomic_DNA"/>
</dbReference>
<name>H5XSS4_9FIRM</name>
<dbReference type="STRING" id="768710.DesyoDRAFT_0560"/>
<dbReference type="HOGENOM" id="CLU_106581_0_0_9"/>
<reference evidence="2 3" key="1">
    <citation type="submission" date="2011-11" db="EMBL/GenBank/DDBJ databases">
        <title>The Noncontiguous Finished genome of Desulfosporosinus youngiae DSM 17734.</title>
        <authorList>
            <consortium name="US DOE Joint Genome Institute (JGI-PGF)"/>
            <person name="Lucas S."/>
            <person name="Han J."/>
            <person name="Lapidus A."/>
            <person name="Cheng J.-F."/>
            <person name="Goodwin L."/>
            <person name="Pitluck S."/>
            <person name="Peters L."/>
            <person name="Ovchinnikova G."/>
            <person name="Lu M."/>
            <person name="Land M.L."/>
            <person name="Hauser L."/>
            <person name="Pester M."/>
            <person name="Spring S."/>
            <person name="Ollivier B."/>
            <person name="Rattei T."/>
            <person name="Klenk H.-P."/>
            <person name="Wagner M."/>
            <person name="Loy A."/>
            <person name="Woyke T.J."/>
        </authorList>
    </citation>
    <scope>NUCLEOTIDE SEQUENCE [LARGE SCALE GENOMIC DNA]</scope>
    <source>
        <strain evidence="2 3">DSM 17734</strain>
    </source>
</reference>
<gene>
    <name evidence="2" type="ORF">DesyoDRAFT_0560</name>
</gene>
<keyword evidence="3" id="KW-1185">Reference proteome</keyword>
<dbReference type="InterPro" id="IPR024264">
    <property type="entry name" value="DUF3786"/>
</dbReference>
<evidence type="ECO:0000313" key="3">
    <source>
        <dbReference type="Proteomes" id="UP000005104"/>
    </source>
</evidence>
<sequence length="216" mass="24453">MTNNHFEGGYAPAFMKSRENLCRLMPQTIMERSLCDFSNECFSIESFGQTILISYPEGQIISETSHSLDKRLLLLNYLSYAKTIPLSGQWISYRDLPSGNVFYPHIKKYAIEALGDFFSGCDKAILRRSLREGGFELINGKADLSAKGFFAPRIPILLHFWEGEEDIPSASQILFDSTISEQMHIEDSAALCTIIKNQVVNSYRLALKEAKTDYVL</sequence>
<organism evidence="2 3">
    <name type="scientific">Desulfosporosinus youngiae DSM 17734</name>
    <dbReference type="NCBI Taxonomy" id="768710"/>
    <lineage>
        <taxon>Bacteria</taxon>
        <taxon>Bacillati</taxon>
        <taxon>Bacillota</taxon>
        <taxon>Clostridia</taxon>
        <taxon>Eubacteriales</taxon>
        <taxon>Desulfitobacteriaceae</taxon>
        <taxon>Desulfosporosinus</taxon>
    </lineage>
</organism>
<dbReference type="eggNOG" id="COG1456">
    <property type="taxonomic scope" value="Bacteria"/>
</dbReference>
<feature type="domain" description="DUF3786" evidence="1">
    <location>
        <begin position="26"/>
        <end position="195"/>
    </location>
</feature>
<dbReference type="Proteomes" id="UP000005104">
    <property type="component" value="Chromosome"/>
</dbReference>
<protein>
    <recommendedName>
        <fullName evidence="1">DUF3786 domain-containing protein</fullName>
    </recommendedName>
</protein>
<dbReference type="Pfam" id="PF12654">
    <property type="entry name" value="DUF3786"/>
    <property type="match status" value="1"/>
</dbReference>
<accession>H5XSS4</accession>
<proteinExistence type="predicted"/>
<evidence type="ECO:0000313" key="2">
    <source>
        <dbReference type="EMBL" id="EHQ87742.1"/>
    </source>
</evidence>
<dbReference type="AlphaFoldDB" id="H5XSS4"/>